<dbReference type="InterPro" id="IPR036236">
    <property type="entry name" value="Znf_C2H2_sf"/>
</dbReference>
<dbReference type="PANTHER" id="PTHR24394:SF29">
    <property type="entry name" value="MYONEURIN"/>
    <property type="match status" value="1"/>
</dbReference>
<feature type="region of interest" description="Disordered" evidence="8">
    <location>
        <begin position="453"/>
        <end position="478"/>
    </location>
</feature>
<dbReference type="PROSITE" id="PS50157">
    <property type="entry name" value="ZINC_FINGER_C2H2_2"/>
    <property type="match status" value="4"/>
</dbReference>
<evidence type="ECO:0000256" key="2">
    <source>
        <dbReference type="ARBA" id="ARBA00022723"/>
    </source>
</evidence>
<evidence type="ECO:0000256" key="7">
    <source>
        <dbReference type="PROSITE-ProRule" id="PRU00042"/>
    </source>
</evidence>
<dbReference type="InterPro" id="IPR013087">
    <property type="entry name" value="Znf_C2H2_type"/>
</dbReference>
<feature type="compositionally biased region" description="Polar residues" evidence="8">
    <location>
        <begin position="455"/>
        <end position="478"/>
    </location>
</feature>
<dbReference type="SMART" id="SM00355">
    <property type="entry name" value="ZnF_C2H2"/>
    <property type="match status" value="4"/>
</dbReference>
<reference evidence="10" key="1">
    <citation type="submission" date="2015-06" db="EMBL/GenBank/DDBJ databases">
        <authorList>
            <person name="Hoefler B.C."/>
            <person name="Straight P.D."/>
        </authorList>
    </citation>
    <scope>NUCLEOTIDE SEQUENCE</scope>
</reference>
<evidence type="ECO:0000256" key="3">
    <source>
        <dbReference type="ARBA" id="ARBA00022737"/>
    </source>
</evidence>
<comment type="subcellular location">
    <subcellularLocation>
        <location evidence="1">Nucleus</location>
    </subcellularLocation>
</comment>
<evidence type="ECO:0000256" key="4">
    <source>
        <dbReference type="ARBA" id="ARBA00022771"/>
    </source>
</evidence>
<dbReference type="FunFam" id="3.30.160.60:FF:001269">
    <property type="entry name" value="Zinc finger protein"/>
    <property type="match status" value="1"/>
</dbReference>
<keyword evidence="6" id="KW-0539">Nucleus</keyword>
<feature type="domain" description="C2H2-type" evidence="9">
    <location>
        <begin position="340"/>
        <end position="367"/>
    </location>
</feature>
<feature type="compositionally biased region" description="Basic residues" evidence="8">
    <location>
        <begin position="308"/>
        <end position="323"/>
    </location>
</feature>
<dbReference type="GO" id="GO:0008270">
    <property type="term" value="F:zinc ion binding"/>
    <property type="evidence" value="ECO:0007669"/>
    <property type="project" value="UniProtKB-KW"/>
</dbReference>
<dbReference type="Pfam" id="PF00096">
    <property type="entry name" value="zf-C2H2"/>
    <property type="match status" value="3"/>
</dbReference>
<evidence type="ECO:0000256" key="6">
    <source>
        <dbReference type="ARBA" id="ARBA00023242"/>
    </source>
</evidence>
<dbReference type="AlphaFoldDB" id="A0A0K8U314"/>
<gene>
    <name evidence="10" type="primary">ZG46</name>
    <name evidence="10" type="ORF">c4_g1_i1</name>
</gene>
<evidence type="ECO:0000256" key="8">
    <source>
        <dbReference type="SAM" id="MobiDB-lite"/>
    </source>
</evidence>
<protein>
    <submittedName>
        <fullName evidence="10">Gastrula zinc finger protein XlCGF46.1</fullName>
    </submittedName>
</protein>
<dbReference type="OrthoDB" id="10072647at2759"/>
<evidence type="ECO:0000313" key="10">
    <source>
        <dbReference type="EMBL" id="JAI21149.1"/>
    </source>
</evidence>
<feature type="region of interest" description="Disordered" evidence="8">
    <location>
        <begin position="253"/>
        <end position="330"/>
    </location>
</feature>
<dbReference type="Gene3D" id="3.30.160.60">
    <property type="entry name" value="Classic Zinc Finger"/>
    <property type="match status" value="3"/>
</dbReference>
<feature type="domain" description="C2H2-type" evidence="9">
    <location>
        <begin position="396"/>
        <end position="423"/>
    </location>
</feature>
<keyword evidence="2" id="KW-0479">Metal-binding</keyword>
<dbReference type="PROSITE" id="PS00028">
    <property type="entry name" value="ZINC_FINGER_C2H2_1"/>
    <property type="match status" value="4"/>
</dbReference>
<name>A0A0K8U314_BACLA</name>
<proteinExistence type="predicted"/>
<dbReference type="PANTHER" id="PTHR24394">
    <property type="entry name" value="ZINC FINGER PROTEIN"/>
    <property type="match status" value="1"/>
</dbReference>
<feature type="domain" description="C2H2-type" evidence="9">
    <location>
        <begin position="424"/>
        <end position="451"/>
    </location>
</feature>
<evidence type="ECO:0000256" key="1">
    <source>
        <dbReference type="ARBA" id="ARBA00004123"/>
    </source>
</evidence>
<dbReference type="FunFam" id="3.30.160.60:FF:000843">
    <property type="entry name" value="Potential zinc finger protein"/>
    <property type="match status" value="1"/>
</dbReference>
<evidence type="ECO:0000259" key="9">
    <source>
        <dbReference type="PROSITE" id="PS50157"/>
    </source>
</evidence>
<dbReference type="FunFam" id="3.30.160.60:FF:001826">
    <property type="entry name" value="Lethal (3) neo38, isoform A"/>
    <property type="match status" value="1"/>
</dbReference>
<keyword evidence="5" id="KW-0862">Zinc</keyword>
<feature type="compositionally biased region" description="Low complexity" evidence="8">
    <location>
        <begin position="270"/>
        <end position="307"/>
    </location>
</feature>
<dbReference type="GO" id="GO:0005634">
    <property type="term" value="C:nucleus"/>
    <property type="evidence" value="ECO:0007669"/>
    <property type="project" value="UniProtKB-SubCell"/>
</dbReference>
<feature type="domain" description="C2H2-type" evidence="9">
    <location>
        <begin position="368"/>
        <end position="395"/>
    </location>
</feature>
<accession>A0A0K8U314</accession>
<keyword evidence="4 7" id="KW-0863">Zinc-finger</keyword>
<sequence length="478" mass="51573">MMNFSAFGGPFSGIHQFAAKFGHDTQGPPGAFATPTGINGNATGGVADNHVQRYQTNGNHFNQNIPNVSAANNTMQYGQNISIPYSQPQTDLNFLNSTDHKGKIHPKIERDREEVLNQQILQNVNQSWQTLANTANTVDYSSHLLSATLPISIQHFLKYSETIKKESSGIVGSQINSGNLNLSNLDTSPSGFKGDVLKNGTNLSLALGGVALAPPSNQQANGATHHNGGIVGMDHTGHMTNMTDNTNNGASLHQAVNGNAPNPNINGQANNGQPTTNGTVTNGNTVTSTAPAGTTTTSTGGTTTTTGKKTRKKKPPKEKKPRPKPGEIREIKALDGSTLYCCPECQMAYPDRSLIEQHVISHAVERRFVCDICNAALKRKDHLTRHKLSHIPDRPHVCNICMKSFKRKEQLTLHIVIHSGEKKHVCVECGKGFYRKDHLRKHTRSHIARRVKSEVSAQNVNGGSGTGNTAQNNTIQGS</sequence>
<feature type="compositionally biased region" description="Polar residues" evidence="8">
    <location>
        <begin position="253"/>
        <end position="269"/>
    </location>
</feature>
<evidence type="ECO:0000256" key="5">
    <source>
        <dbReference type="ARBA" id="ARBA00022833"/>
    </source>
</evidence>
<dbReference type="GeneID" id="108967453"/>
<dbReference type="SUPFAM" id="SSF57667">
    <property type="entry name" value="beta-beta-alpha zinc fingers"/>
    <property type="match status" value="2"/>
</dbReference>
<organism evidence="10">
    <name type="scientific">Bactrocera latifrons</name>
    <name type="common">Malaysian fruit fly</name>
    <name type="synonym">Chaetodacus latifrons</name>
    <dbReference type="NCBI Taxonomy" id="174628"/>
    <lineage>
        <taxon>Eukaryota</taxon>
        <taxon>Metazoa</taxon>
        <taxon>Ecdysozoa</taxon>
        <taxon>Arthropoda</taxon>
        <taxon>Hexapoda</taxon>
        <taxon>Insecta</taxon>
        <taxon>Pterygota</taxon>
        <taxon>Neoptera</taxon>
        <taxon>Endopterygota</taxon>
        <taxon>Diptera</taxon>
        <taxon>Brachycera</taxon>
        <taxon>Muscomorpha</taxon>
        <taxon>Tephritoidea</taxon>
        <taxon>Tephritidae</taxon>
        <taxon>Bactrocera</taxon>
        <taxon>Bactrocera</taxon>
    </lineage>
</organism>
<keyword evidence="3" id="KW-0677">Repeat</keyword>
<dbReference type="EMBL" id="GDHF01031165">
    <property type="protein sequence ID" value="JAI21149.1"/>
    <property type="molecule type" value="Transcribed_RNA"/>
</dbReference>
<dbReference type="GO" id="GO:0000981">
    <property type="term" value="F:DNA-binding transcription factor activity, RNA polymerase II-specific"/>
    <property type="evidence" value="ECO:0007669"/>
    <property type="project" value="TreeGrafter"/>
</dbReference>